<feature type="domain" description="Histidine kinase" evidence="11">
    <location>
        <begin position="471"/>
        <end position="687"/>
    </location>
</feature>
<proteinExistence type="predicted"/>
<dbReference type="PANTHER" id="PTHR42878">
    <property type="entry name" value="TWO-COMPONENT HISTIDINE KINASE"/>
    <property type="match status" value="1"/>
</dbReference>
<keyword evidence="10" id="KW-0812">Transmembrane</keyword>
<sequence length="694" mass="79392">MLSKGLNRKGFLRFQLRFALVLCFCFLVDDLSAQLSFRDSLQKEISDYNNLNKSKENTDYIDLLLDLGLEQRFYRLDSLKVLANDALVLSKKINYSEGIALAYSELGTFYSDKGKYDESLENLKKALEISIENKNDQLRLSILNEIGGQYDYKGNYDLALKEYLNCIELAKKLEDKDMLSIVNENIANLYISQKDFEHGMFYYERVKKINEEIGDPLFIAETMSNMASAYTDMGKLEHAIFNANSAIKIFEKNKILDWLAYAYQVKGKIYLKQNKNKWALYWFRQAELLHENLEDQREEISLLTGIAEANLNMGNDSVANFYAQKAFKLSEKIDVITGLKDASKILYTVNKNKGEFEIALKYHEVFKEVSSKIIKKEGQKGLTMLKTKIEYEQQKLELIQENEKALAKQKNYVYAILFILFIFLIITLLIKKNARIQKTLNKELISKQQDLERKEKYLNEANHTKNKLFSIIGHDLRGPIGAFQGLIKLFKEGEMSKEEFIGFVPKLKSDIDHIAFTLNNLLSWGQTQMNGSVTKPGITSIEGIVNENIALLSEVASNKSIKLINRIEPNTITWCDSDQIDIVIRNLVSNALKFTPENGMVTIGAVEKTKQWEIYVRDNGVGMNEETLGKIFDQSGTHSTYGTNDEKGTGLGLALCKEMVEKNHGIIWVDSSINKGSSFYFTIPKAQKEYKKTA</sequence>
<dbReference type="PRINTS" id="PR00344">
    <property type="entry name" value="BCTRLSENSOR"/>
</dbReference>
<dbReference type="Pfam" id="PF13424">
    <property type="entry name" value="TPR_12"/>
    <property type="match status" value="1"/>
</dbReference>
<dbReference type="CDD" id="cd00075">
    <property type="entry name" value="HATPase"/>
    <property type="match status" value="1"/>
</dbReference>
<evidence type="ECO:0000256" key="7">
    <source>
        <dbReference type="ARBA" id="ARBA00022840"/>
    </source>
</evidence>
<dbReference type="GO" id="GO:0016301">
    <property type="term" value="F:kinase activity"/>
    <property type="evidence" value="ECO:0007669"/>
    <property type="project" value="UniProtKB-KW"/>
</dbReference>
<comment type="caution">
    <text evidence="12">The sequence shown here is derived from an EMBL/GenBank/DDBJ whole genome shotgun (WGS) entry which is preliminary data.</text>
</comment>
<protein>
    <recommendedName>
        <fullName evidence="2">histidine kinase</fullName>
        <ecNumber evidence="2">2.7.13.3</ecNumber>
    </recommendedName>
</protein>
<dbReference type="InterPro" id="IPR003594">
    <property type="entry name" value="HATPase_dom"/>
</dbReference>
<keyword evidence="6 12" id="KW-0418">Kinase</keyword>
<keyword evidence="3" id="KW-0597">Phosphoprotein</keyword>
<comment type="catalytic activity">
    <reaction evidence="1">
        <text>ATP + protein L-histidine = ADP + protein N-phospho-L-histidine.</text>
        <dbReference type="EC" id="2.7.13.3"/>
    </reaction>
</comment>
<dbReference type="InterPro" id="IPR036097">
    <property type="entry name" value="HisK_dim/P_sf"/>
</dbReference>
<dbReference type="PROSITE" id="PS50293">
    <property type="entry name" value="TPR_REGION"/>
    <property type="match status" value="1"/>
</dbReference>
<dbReference type="InterPro" id="IPR050351">
    <property type="entry name" value="BphY/WalK/GraS-like"/>
</dbReference>
<evidence type="ECO:0000256" key="3">
    <source>
        <dbReference type="ARBA" id="ARBA00022553"/>
    </source>
</evidence>
<dbReference type="InterPro" id="IPR036890">
    <property type="entry name" value="HATPase_C_sf"/>
</dbReference>
<keyword evidence="4" id="KW-0808">Transferase</keyword>
<dbReference type="Pfam" id="PF02518">
    <property type="entry name" value="HATPase_c"/>
    <property type="match status" value="1"/>
</dbReference>
<keyword evidence="7" id="KW-0067">ATP-binding</keyword>
<evidence type="ECO:0000259" key="11">
    <source>
        <dbReference type="PROSITE" id="PS50109"/>
    </source>
</evidence>
<dbReference type="InterPro" id="IPR004358">
    <property type="entry name" value="Sig_transdc_His_kin-like_C"/>
</dbReference>
<keyword evidence="5" id="KW-0547">Nucleotide-binding</keyword>
<evidence type="ECO:0000256" key="5">
    <source>
        <dbReference type="ARBA" id="ARBA00022741"/>
    </source>
</evidence>
<dbReference type="InterPro" id="IPR005467">
    <property type="entry name" value="His_kinase_dom"/>
</dbReference>
<keyword evidence="10" id="KW-1133">Transmembrane helix</keyword>
<name>A0ABU7ISS2_9FLAO</name>
<dbReference type="SMART" id="SM00387">
    <property type="entry name" value="HATPase_c"/>
    <property type="match status" value="1"/>
</dbReference>
<dbReference type="PANTHER" id="PTHR42878:SF7">
    <property type="entry name" value="SENSOR HISTIDINE KINASE GLRK"/>
    <property type="match status" value="1"/>
</dbReference>
<evidence type="ECO:0000256" key="10">
    <source>
        <dbReference type="SAM" id="Phobius"/>
    </source>
</evidence>
<dbReference type="Gene3D" id="1.10.287.130">
    <property type="match status" value="1"/>
</dbReference>
<dbReference type="EC" id="2.7.13.3" evidence="2"/>
<evidence type="ECO:0000256" key="8">
    <source>
        <dbReference type="ARBA" id="ARBA00023012"/>
    </source>
</evidence>
<evidence type="ECO:0000313" key="13">
    <source>
        <dbReference type="Proteomes" id="UP001356308"/>
    </source>
</evidence>
<organism evidence="12 13">
    <name type="scientific">Maribacter cobaltidurans</name>
    <dbReference type="NCBI Taxonomy" id="1178778"/>
    <lineage>
        <taxon>Bacteria</taxon>
        <taxon>Pseudomonadati</taxon>
        <taxon>Bacteroidota</taxon>
        <taxon>Flavobacteriia</taxon>
        <taxon>Flavobacteriales</taxon>
        <taxon>Flavobacteriaceae</taxon>
        <taxon>Maribacter</taxon>
    </lineage>
</organism>
<feature type="repeat" description="TPR" evidence="9">
    <location>
        <begin position="100"/>
        <end position="133"/>
    </location>
</feature>
<dbReference type="PROSITE" id="PS50005">
    <property type="entry name" value="TPR"/>
    <property type="match status" value="1"/>
</dbReference>
<dbReference type="PROSITE" id="PS50109">
    <property type="entry name" value="HIS_KIN"/>
    <property type="match status" value="1"/>
</dbReference>
<dbReference type="Proteomes" id="UP001356308">
    <property type="component" value="Unassembled WGS sequence"/>
</dbReference>
<dbReference type="SUPFAM" id="SSF48452">
    <property type="entry name" value="TPR-like"/>
    <property type="match status" value="2"/>
</dbReference>
<dbReference type="SUPFAM" id="SSF55874">
    <property type="entry name" value="ATPase domain of HSP90 chaperone/DNA topoisomerase II/histidine kinase"/>
    <property type="match status" value="1"/>
</dbReference>
<dbReference type="InterPro" id="IPR019734">
    <property type="entry name" value="TPR_rpt"/>
</dbReference>
<dbReference type="Pfam" id="PF13181">
    <property type="entry name" value="TPR_8"/>
    <property type="match status" value="2"/>
</dbReference>
<evidence type="ECO:0000256" key="4">
    <source>
        <dbReference type="ARBA" id="ARBA00022679"/>
    </source>
</evidence>
<evidence type="ECO:0000256" key="6">
    <source>
        <dbReference type="ARBA" id="ARBA00022777"/>
    </source>
</evidence>
<evidence type="ECO:0000256" key="1">
    <source>
        <dbReference type="ARBA" id="ARBA00000085"/>
    </source>
</evidence>
<evidence type="ECO:0000256" key="9">
    <source>
        <dbReference type="PROSITE-ProRule" id="PRU00339"/>
    </source>
</evidence>
<dbReference type="Gene3D" id="1.25.40.10">
    <property type="entry name" value="Tetratricopeptide repeat domain"/>
    <property type="match status" value="2"/>
</dbReference>
<dbReference type="SMART" id="SM00028">
    <property type="entry name" value="TPR"/>
    <property type="match status" value="5"/>
</dbReference>
<dbReference type="InterPro" id="IPR011990">
    <property type="entry name" value="TPR-like_helical_dom_sf"/>
</dbReference>
<evidence type="ECO:0000256" key="2">
    <source>
        <dbReference type="ARBA" id="ARBA00012438"/>
    </source>
</evidence>
<dbReference type="Gene3D" id="3.30.565.10">
    <property type="entry name" value="Histidine kinase-like ATPase, C-terminal domain"/>
    <property type="match status" value="1"/>
</dbReference>
<dbReference type="EMBL" id="JAZDDG010000003">
    <property type="protein sequence ID" value="MEE1976029.1"/>
    <property type="molecule type" value="Genomic_DNA"/>
</dbReference>
<keyword evidence="8" id="KW-0902">Two-component regulatory system</keyword>
<feature type="transmembrane region" description="Helical" evidence="10">
    <location>
        <begin position="412"/>
        <end position="430"/>
    </location>
</feature>
<keyword evidence="10" id="KW-0472">Membrane</keyword>
<dbReference type="InterPro" id="IPR003661">
    <property type="entry name" value="HisK_dim/P_dom"/>
</dbReference>
<accession>A0ABU7ISS2</accession>
<evidence type="ECO:0000313" key="12">
    <source>
        <dbReference type="EMBL" id="MEE1976029.1"/>
    </source>
</evidence>
<dbReference type="RefSeq" id="WP_272650844.1">
    <property type="nucleotide sequence ID" value="NZ_JAZDDG010000003.1"/>
</dbReference>
<dbReference type="CDD" id="cd00082">
    <property type="entry name" value="HisKA"/>
    <property type="match status" value="1"/>
</dbReference>
<keyword evidence="13" id="KW-1185">Reference proteome</keyword>
<gene>
    <name evidence="12" type="ORF">V1I91_08100</name>
</gene>
<reference evidence="12 13" key="1">
    <citation type="submission" date="2024-01" db="EMBL/GenBank/DDBJ databases">
        <title>Maribacter spp. originated from different algae showed divergent polysaccharides utilization ability.</title>
        <authorList>
            <person name="Wang H."/>
            <person name="Wu Y."/>
        </authorList>
    </citation>
    <scope>NUCLEOTIDE SEQUENCE [LARGE SCALE GENOMIC DNA]</scope>
    <source>
        <strain evidence="12 13">PR1</strain>
    </source>
</reference>
<dbReference type="SUPFAM" id="SSF47384">
    <property type="entry name" value="Homodimeric domain of signal transducing histidine kinase"/>
    <property type="match status" value="1"/>
</dbReference>
<keyword evidence="9" id="KW-0802">TPR repeat</keyword>